<accession>A0ABS6JZN1</accession>
<comment type="caution">
    <text evidence="2">The sequence shown here is derived from an EMBL/GenBank/DDBJ whole genome shotgun (WGS) entry which is preliminary data.</text>
</comment>
<dbReference type="InterPro" id="IPR025177">
    <property type="entry name" value="MciZ"/>
</dbReference>
<proteinExistence type="predicted"/>
<feature type="compositionally biased region" description="Basic and acidic residues" evidence="1">
    <location>
        <begin position="64"/>
        <end position="73"/>
    </location>
</feature>
<dbReference type="EMBL" id="JAHQCR010000088">
    <property type="protein sequence ID" value="MBU9724043.1"/>
    <property type="molecule type" value="Genomic_DNA"/>
</dbReference>
<feature type="region of interest" description="Disordered" evidence="1">
    <location>
        <begin position="42"/>
        <end position="73"/>
    </location>
</feature>
<reference evidence="2 3" key="1">
    <citation type="submission" date="2021-06" db="EMBL/GenBank/DDBJ databases">
        <title>Bacillus sp. RD4P76, an endophyte from a halophyte.</title>
        <authorList>
            <person name="Sun J.-Q."/>
        </authorList>
    </citation>
    <scope>NUCLEOTIDE SEQUENCE [LARGE SCALE GENOMIC DNA]</scope>
    <source>
        <strain evidence="2 3">JCM 17098</strain>
    </source>
</reference>
<evidence type="ECO:0000256" key="1">
    <source>
        <dbReference type="SAM" id="MobiDB-lite"/>
    </source>
</evidence>
<dbReference type="Proteomes" id="UP000790580">
    <property type="component" value="Unassembled WGS sequence"/>
</dbReference>
<gene>
    <name evidence="2" type="ORF">KS407_21700</name>
</gene>
<protein>
    <submittedName>
        <fullName evidence="2">Z-ring formation inhibitor MciZ</fullName>
    </submittedName>
</protein>
<sequence>MKIHCTNNGVALIGKAWEIREFLKQKKKQFYLVEEWHRSLSNNQHTAAATPKKNKGSLSIVRPIVDKGNGDKF</sequence>
<evidence type="ECO:0000313" key="3">
    <source>
        <dbReference type="Proteomes" id="UP000790580"/>
    </source>
</evidence>
<keyword evidence="3" id="KW-1185">Reference proteome</keyword>
<organism evidence="2 3">
    <name type="scientific">Evansella alkalicola</name>
    <dbReference type="NCBI Taxonomy" id="745819"/>
    <lineage>
        <taxon>Bacteria</taxon>
        <taxon>Bacillati</taxon>
        <taxon>Bacillota</taxon>
        <taxon>Bacilli</taxon>
        <taxon>Bacillales</taxon>
        <taxon>Bacillaceae</taxon>
        <taxon>Evansella</taxon>
    </lineage>
</organism>
<evidence type="ECO:0000313" key="2">
    <source>
        <dbReference type="EMBL" id="MBU9724043.1"/>
    </source>
</evidence>
<name>A0ABS6JZN1_9BACI</name>
<dbReference type="Pfam" id="PF13072">
    <property type="entry name" value="MciZ"/>
    <property type="match status" value="1"/>
</dbReference>